<proteinExistence type="predicted"/>
<dbReference type="Pfam" id="PF20447">
    <property type="entry name" value="DUF6704"/>
    <property type="match status" value="1"/>
</dbReference>
<sequence>MASNATVQTEHGPDPVLTEPVGHGNSIAAWTGVGIIFLGFLVGCISFALHAEVGVYIGIVIIILGLIAGFVMRMIGFGVGGHRSNNDGH</sequence>
<feature type="transmembrane region" description="Helical" evidence="1">
    <location>
        <begin position="27"/>
        <end position="49"/>
    </location>
</feature>
<evidence type="ECO:0000313" key="3">
    <source>
        <dbReference type="Proteomes" id="UP000195913"/>
    </source>
</evidence>
<dbReference type="NCBIfam" id="NF041681">
    <property type="entry name" value="HGxxPAAW"/>
    <property type="match status" value="1"/>
</dbReference>
<keyword evidence="1" id="KW-0812">Transmembrane</keyword>
<gene>
    <name evidence="2" type="ORF">FM101_12380</name>
</gene>
<keyword evidence="1" id="KW-1133">Transmembrane helix</keyword>
<dbReference type="RefSeq" id="WP_241895276.1">
    <property type="nucleotide sequence ID" value="NZ_FUHW01000038.1"/>
</dbReference>
<feature type="transmembrane region" description="Helical" evidence="1">
    <location>
        <begin position="55"/>
        <end position="75"/>
    </location>
</feature>
<reference evidence="2 3" key="1">
    <citation type="submission" date="2017-02" db="EMBL/GenBank/DDBJ databases">
        <authorList>
            <person name="Peterson S.W."/>
        </authorList>
    </citation>
    <scope>NUCLEOTIDE SEQUENCE [LARGE SCALE GENOMIC DNA]</scope>
    <source>
        <strain evidence="2 3">B Ar 00.02</strain>
    </source>
</reference>
<keyword evidence="1" id="KW-0472">Membrane</keyword>
<dbReference type="InterPro" id="IPR046550">
    <property type="entry name" value="DUF6704"/>
</dbReference>
<name>A0A1R4GPM0_9MICC</name>
<keyword evidence="3" id="KW-1185">Reference proteome</keyword>
<dbReference type="Proteomes" id="UP000195913">
    <property type="component" value="Unassembled WGS sequence"/>
</dbReference>
<evidence type="ECO:0000313" key="2">
    <source>
        <dbReference type="EMBL" id="SJM70168.1"/>
    </source>
</evidence>
<accession>A0A1R4GPM0</accession>
<dbReference type="AlphaFoldDB" id="A0A1R4GPM0"/>
<organism evidence="2 3">
    <name type="scientific">Arthrobacter rhombi</name>
    <dbReference type="NCBI Taxonomy" id="71253"/>
    <lineage>
        <taxon>Bacteria</taxon>
        <taxon>Bacillati</taxon>
        <taxon>Actinomycetota</taxon>
        <taxon>Actinomycetes</taxon>
        <taxon>Micrococcales</taxon>
        <taxon>Micrococcaceae</taxon>
        <taxon>Arthrobacter</taxon>
    </lineage>
</organism>
<evidence type="ECO:0000256" key="1">
    <source>
        <dbReference type="SAM" id="Phobius"/>
    </source>
</evidence>
<dbReference type="EMBL" id="FUHW01000038">
    <property type="protein sequence ID" value="SJM70168.1"/>
    <property type="molecule type" value="Genomic_DNA"/>
</dbReference>
<protein>
    <submittedName>
        <fullName evidence="2">Uncharacterized protein</fullName>
    </submittedName>
</protein>